<organism evidence="1 2">
    <name type="scientific">Chryseobacterium formosus</name>
    <dbReference type="NCBI Taxonomy" id="1537363"/>
    <lineage>
        <taxon>Bacteria</taxon>
        <taxon>Pseudomonadati</taxon>
        <taxon>Bacteroidota</taxon>
        <taxon>Flavobacteriia</taxon>
        <taxon>Flavobacteriales</taxon>
        <taxon>Weeksellaceae</taxon>
        <taxon>Chryseobacterium group</taxon>
        <taxon>Chryseobacterium</taxon>
    </lineage>
</organism>
<proteinExistence type="predicted"/>
<sequence>MENIYIKVAFCKNCGGYHSSAPENLSQINHPEIIDHYFYHGEPWFTLDQSVFEKSAMMDATEVKRMKLNDHRENDQDYCFCAKKNQTITKTPHHQFSVFSNAISPVKQSVEVEEFYFRDVYQLCYNFH</sequence>
<protein>
    <submittedName>
        <fullName evidence="1">Uncharacterized protein</fullName>
    </submittedName>
</protein>
<gene>
    <name evidence="1" type="ORF">OF897_04895</name>
</gene>
<dbReference type="RefSeq" id="WP_267264578.1">
    <property type="nucleotide sequence ID" value="NZ_JAOVZW010000004.1"/>
</dbReference>
<dbReference type="Proteomes" id="UP001073122">
    <property type="component" value="Unassembled WGS sequence"/>
</dbReference>
<evidence type="ECO:0000313" key="1">
    <source>
        <dbReference type="EMBL" id="MCX8523260.1"/>
    </source>
</evidence>
<accession>A0ABT3XQP5</accession>
<name>A0ABT3XQP5_9FLAO</name>
<dbReference type="EMBL" id="JAOVZW010000004">
    <property type="protein sequence ID" value="MCX8523260.1"/>
    <property type="molecule type" value="Genomic_DNA"/>
</dbReference>
<keyword evidence="2" id="KW-1185">Reference proteome</keyword>
<comment type="caution">
    <text evidence="1">The sequence shown here is derived from an EMBL/GenBank/DDBJ whole genome shotgun (WGS) entry which is preliminary data.</text>
</comment>
<evidence type="ECO:0000313" key="2">
    <source>
        <dbReference type="Proteomes" id="UP001073122"/>
    </source>
</evidence>
<reference evidence="1" key="1">
    <citation type="submission" date="2022-10" db="EMBL/GenBank/DDBJ databases">
        <title>Chryseobacterium sp. nov., a novel bacterial species.</title>
        <authorList>
            <person name="Cao Y."/>
        </authorList>
    </citation>
    <scope>NUCLEOTIDE SEQUENCE</scope>
    <source>
        <strain evidence="1">CCTCC AB2015118</strain>
    </source>
</reference>